<evidence type="ECO:0000256" key="9">
    <source>
        <dbReference type="ARBA" id="ARBA00022846"/>
    </source>
</evidence>
<dbReference type="InterPro" id="IPR042219">
    <property type="entry name" value="AAA_lid_11_sf"/>
</dbReference>
<dbReference type="InterPro" id="IPR003593">
    <property type="entry name" value="AAA+_ATPase"/>
</dbReference>
<keyword evidence="6" id="KW-0677">Repeat</keyword>
<gene>
    <name evidence="18" type="ORF">WH47_00601</name>
</gene>
<keyword evidence="4" id="KW-0963">Cytoplasm</keyword>
<dbReference type="InterPro" id="IPR035706">
    <property type="entry name" value="AAA_9"/>
</dbReference>
<dbReference type="Gene3D" id="1.20.1270.280">
    <property type="match status" value="1"/>
</dbReference>
<dbReference type="FunFam" id="1.20.920.30:FF:000002">
    <property type="entry name" value="Dynein axonemal heavy chain 3"/>
    <property type="match status" value="1"/>
</dbReference>
<dbReference type="InterPro" id="IPR027417">
    <property type="entry name" value="P-loop_NTPase"/>
</dbReference>
<dbReference type="GO" id="GO:0005874">
    <property type="term" value="C:microtubule"/>
    <property type="evidence" value="ECO:0007669"/>
    <property type="project" value="UniProtKB-KW"/>
</dbReference>
<keyword evidence="11 16" id="KW-0175">Coiled coil</keyword>
<keyword evidence="10" id="KW-0243">Dynein</keyword>
<evidence type="ECO:0000256" key="14">
    <source>
        <dbReference type="ARBA" id="ARBA00023212"/>
    </source>
</evidence>
<dbReference type="FunFam" id="3.40.50.300:FF:002141">
    <property type="entry name" value="Dynein heavy chain"/>
    <property type="match status" value="1"/>
</dbReference>
<feature type="coiled-coil region" evidence="16">
    <location>
        <begin position="2595"/>
        <end position="2657"/>
    </location>
</feature>
<evidence type="ECO:0000256" key="16">
    <source>
        <dbReference type="SAM" id="Coils"/>
    </source>
</evidence>
<evidence type="ECO:0000256" key="10">
    <source>
        <dbReference type="ARBA" id="ARBA00023017"/>
    </source>
</evidence>
<dbReference type="GO" id="GO:0008569">
    <property type="term" value="F:minus-end-directed microtubule motor activity"/>
    <property type="evidence" value="ECO:0007669"/>
    <property type="project" value="InterPro"/>
</dbReference>
<dbReference type="InterPro" id="IPR041658">
    <property type="entry name" value="AAA_lid_11"/>
</dbReference>
<dbReference type="FunFam" id="3.40.50.300:FF:001328">
    <property type="entry name" value="Dynein heavy chain 6, axonemal"/>
    <property type="match status" value="1"/>
</dbReference>
<dbReference type="SUPFAM" id="SSF52540">
    <property type="entry name" value="P-loop containing nucleoside triphosphate hydrolases"/>
    <property type="match status" value="4"/>
</dbReference>
<dbReference type="SMART" id="SM00382">
    <property type="entry name" value="AAA"/>
    <property type="match status" value="2"/>
</dbReference>
<dbReference type="Pfam" id="PF08393">
    <property type="entry name" value="DHC_N2"/>
    <property type="match status" value="1"/>
</dbReference>
<dbReference type="Gene3D" id="6.10.140.1060">
    <property type="match status" value="1"/>
</dbReference>
<dbReference type="InterPro" id="IPR041589">
    <property type="entry name" value="DNAH3_AAA_lid_1"/>
</dbReference>
<evidence type="ECO:0000313" key="19">
    <source>
        <dbReference type="Proteomes" id="UP000053825"/>
    </source>
</evidence>
<accession>A0A0L7RIA7</accession>
<keyword evidence="19" id="KW-1185">Reference proteome</keyword>
<dbReference type="Gene3D" id="1.20.920.20">
    <property type="match status" value="1"/>
</dbReference>
<dbReference type="FunFam" id="1.20.140.100:FF:000004">
    <property type="entry name" value="Dynein axonemal heavy chain 6"/>
    <property type="match status" value="1"/>
</dbReference>
<dbReference type="InterPro" id="IPR024317">
    <property type="entry name" value="Dynein_heavy_chain_D4_dom"/>
</dbReference>
<dbReference type="Gene3D" id="1.10.8.1220">
    <property type="match status" value="1"/>
</dbReference>
<dbReference type="GO" id="GO:0003341">
    <property type="term" value="P:cilium movement"/>
    <property type="evidence" value="ECO:0007669"/>
    <property type="project" value="UniProtKB-ARBA"/>
</dbReference>
<feature type="domain" description="AAA+ ATPase" evidence="17">
    <location>
        <begin position="1751"/>
        <end position="1898"/>
    </location>
</feature>
<dbReference type="InterPro" id="IPR004273">
    <property type="entry name" value="Dynein_heavy_D6_P-loop"/>
</dbReference>
<dbReference type="InterPro" id="IPR043160">
    <property type="entry name" value="Dynein_C_barrel"/>
</dbReference>
<organism evidence="18 19">
    <name type="scientific">Habropoda laboriosa</name>
    <dbReference type="NCBI Taxonomy" id="597456"/>
    <lineage>
        <taxon>Eukaryota</taxon>
        <taxon>Metazoa</taxon>
        <taxon>Ecdysozoa</taxon>
        <taxon>Arthropoda</taxon>
        <taxon>Hexapoda</taxon>
        <taxon>Insecta</taxon>
        <taxon>Pterygota</taxon>
        <taxon>Neoptera</taxon>
        <taxon>Endopterygota</taxon>
        <taxon>Hymenoptera</taxon>
        <taxon>Apocrita</taxon>
        <taxon>Aculeata</taxon>
        <taxon>Apoidea</taxon>
        <taxon>Anthophila</taxon>
        <taxon>Apidae</taxon>
        <taxon>Habropoda</taxon>
    </lineage>
</organism>
<dbReference type="Gene3D" id="1.20.920.30">
    <property type="match status" value="1"/>
</dbReference>
<dbReference type="FunFam" id="1.10.8.710:FF:000004">
    <property type="entry name" value="Dynein axonemal heavy chain 6"/>
    <property type="match status" value="1"/>
</dbReference>
<dbReference type="Gene3D" id="3.10.490.20">
    <property type="match status" value="1"/>
</dbReference>
<dbReference type="InterPro" id="IPR041228">
    <property type="entry name" value="Dynein_C"/>
</dbReference>
<name>A0A0L7RIA7_9HYME</name>
<dbReference type="Gene3D" id="1.10.287.2620">
    <property type="match status" value="1"/>
</dbReference>
<feature type="domain" description="AAA+ ATPase" evidence="17">
    <location>
        <begin position="1123"/>
        <end position="1260"/>
    </location>
</feature>
<dbReference type="Pfam" id="PF12775">
    <property type="entry name" value="AAA_7"/>
    <property type="match status" value="1"/>
</dbReference>
<dbReference type="InterPro" id="IPR042222">
    <property type="entry name" value="Dynein_2_N"/>
</dbReference>
<dbReference type="PANTHER" id="PTHR22878">
    <property type="entry name" value="DYNEIN HEAVY CHAIN 6, AXONEMAL-LIKE-RELATED"/>
    <property type="match status" value="1"/>
</dbReference>
<evidence type="ECO:0000256" key="7">
    <source>
        <dbReference type="ARBA" id="ARBA00022741"/>
    </source>
</evidence>
<sequence length="3806" mass="438788">MSNCSFDERLMELELEIIDTYRQFLIRPREEYPILIIRAPIPWHQSKLMANHFMQYNLFIGNEILRNIQDLYFLKYQDMMIIKIEDVGKIPISAFELEPKINSLCNKATNLLVKHWLADVAELFLEKKYAWSCFIQKHYNASTVLIEKYFRSVNTLLSKQLRIMIMKTLNHIRDFFMEYSEGNYFESDYKDLLFFKTPFISVTVEPEIGTVNLHCKPSILEVRSIISQCFDKIIKVGKVIPTIETILFAELEKQEFLLSVSRYEESVLKIINDVLDVVSVHVTGPEIYLKCYQDLLYIIDGQAKRNLDNFFMIEPMPFLREFELKIRGYDDLRKEIFMFRSKIPLNMIEIDCTIVNDTIRQILYDLRTELCDFFANELRSNNRDLCSNFDKIAETISKMPEKTQNVVELYNYLCESRDSTMFNLKRRLARSIELILFLFDYQPHTDDDIQLNSRTITWPKEMESVMDLANTRLNMRKEYLEEVLRLRRDNFEQKIQNMQLAIAQFTKKDPPVLTMDEMENATEEIEHLAKGMEDIRKEVEEINEEETLLDMELSPYLAVPTMSATVGTLDTLWHTVLDFHKNYDRWYNGPFLGLDAEEIKDETDNIWRTLYKLSRVITDIPGARRIAEIVRGKVEKFKQFIPLLQMICTPGLENRHWEQISQAVNVHVMPTDTSNLSDMVELGLLVHISKLEEISSAAIKEHALQQNLTKMKEEWSDIEFKYTPYRETGVYILTAVDDIQLLLDDHILKAQTMRSSPFIKAFEHEMQAWENKLMLMQDIIDQWLLCQATWMYLEPIFSSEDIMRQMPTEAKNFRRMDKIWRNVMSYAVKHSRVLDATAMLNMLQELTLCNTLLEEIQKGLNDYLEKKRLFFPRFFFLSNDELLEILSETKDPQRVQPHLKKCFEGINKLRFTRDEEIIGMLSDEEEYVPLSGKIYPADAKGMVERWLSQVEQLMVVSLRDIAEESIVAYFNNPRESWIFSWPGQIVICCSQVHWTSEVCESFEDKSTGDYLQKCNNQIEQTVTLVRGKLDPGERITINALIVIDVHARDVVRMLVDKQVDNVMDFNWISQLKYYWLDDKIIVTIITTSVAYAFEYLGNTLRLVITPLTDRCYRTLMSALKLNLGGSPEGPAGTGKTETAKDLAKAVAKQCVVFNCSDGLDYKAMGKFFKGLAQSGAWACFDEFNRIELEVLSVIAQQILSIQMAISLQMEKFMFEGTEIKLNPTCYVIITMNPGYAGRQELPDNLKVRFRTVAMMVPDYAMIGEITLYSFGFIDAKNLAEKIVHTYKLCSEQLSSQNHYDYGMRAVKTVLTAAGNLKLKYPMQNEFILVLRAIIDVNLPKFLAQDIPLFNGIYTDLFPGISLPQPDRGDLIDLLKIILEKRNLQATHWYLEKIIQIYEMILVRHGLMVVGNTLSGKTQAYQSLAEALGDLAGKRRAAMREFQTVYKIINPKAITLDQLYGSFDPVSHEWSDGVLANIFREFAQSFSIDRKWIVFDGPVDAVWIESMNTVLDDNKKLCLMSGEIIQMSNKMNMMFEPADLEHASPATVSRCGMIYMEPSQLGWNALFDSYKKYLKNKLLVEQYELIVELIEWLIEPIFFFIKHYCKTFIEVPELHMFLSFTRLFTTMLDEETQVSTVWLQCTLLFSIIWGMCSTLVSDSRKTIDVYLRKLLLGDVDENPKPKGFKLTKQQLFPDKGTVYDWIYDKRNNGCWIPWMDTTLQMSLLPDMKSNELIVPTTEVVIQYFFMTNLLHKAIPILFVGPTGTGKSEIVLNYVQFLPRDQYTENVVNFSARTTAAQTQEIIMSKVDRRRKGVYGPPMGKKCLLFVDDLSMPQKEIYGAQPPIELIRQWVDHGHWFDLKDTTVLNLVDIFLICAMLPPGGGSNVVTTRLTRHMHVIGIDFFEEATMTKIFTSILDTHFAKGFATEVSRLGKMIVNATMDIFLGAIKTFLPIPAKSHYTFNLRDFSRVIKGILLVPASRMKDPDKLIRLWIHEVYRVFHDRLVDESDRETLFDMVSHTCYDQLRQPVEKVLVRLLKEEEREIKSSHIRDLYFGTYIEPDADPKVYDEVIDFDDLQEKMDYYLTEYNMLSKTPMSLVLFRYAVEHISRVSRILQQENGHALLIGIGGSGRSSCTKLATSMCEYMMYQIEITTSYGSSEWREDLKNLLLRVGCDGKPTVFLFGDHQIKNESFVEDINMVLNTADVPNLYNSEEKAEILDKMMNVMYSTGGRKAETSPMILYNVYLKRIIKSLHWVLAMSPIGDKFRNRLRMFPSLINCCTIDWYTVWPEDALESVARMSLQNVNISADLREKCVRISKQFHTSIAVASEDYYNTQGRKYYITPTSFLELIKSFCKLYKQKIEEITAQQMRYEKGLEKLDFAAGQIAVMKEELQALQPKLLAQSELSNKLMVRIEQDTINIEARKEIVGAEEALANEAAAAAQAIKDDCESDLAEATPALEAALAALDTLKPADISIVRSMKSPPAGVKLVMEAVCVLKGVKPEKVQDPATGQAVEDYWPASIRLLGDMKFLESLKNFDKDNIPAAYMKRIREKFINDRSFQPEAIKKVSTACEGLCKWVRALEVYDRVIKVVAPKQAMLAEAEAALAKQMEALNAKRALLQEVTQKLQSLNDEFAECMRVKKELEDQIDYCKKKLERAEKLLGGLSGEKNRWHETATTLGASLNNVIGDVLLSSGIVAYFGAFTVEYRNKLIAEWHASCLKLAIPCRKMFNLIDILGRQVEIRAWIIHGLPADNFSVENGIIVKNADRWPLMIDPQNTANKWIKNMEKENNLVVIKFTDPNYVKVVETSIQLGSPVLLENILEEMDAILEPVLLKNIYKERGVLYMKFGDNVIEYNTDFRFYVTTRLRNPHYLPEIVVKVTLLNFMITPQGLEDQLLGIAVAKELPVLEERKNQLIVEGANNKRMLQELEDKILQVLSASEGNILEDETAITILSTSKVLSEDIEAKQEIAVKTAIEIDNARNGYKPVSAHGSMLFFCISDLANIDPMYQYSLPWFIHLYEMSIASSEPSENLTNRINNLNTYFTASIYRNVCRSLFEKDKLIFSFVLCIGLERAAEEVDENLWSFLLTGDVALDNPYPNPDPSWLTDKSWNAVVQATNLSVLEKFRGSFEKQTSQWKAYYDLTNPQEEPFPQPFENESESLRKLVILKCVRPDKLVAAVRMFVIYNMGQSFVEPPPFDLQACYNDSNNITPLIFILSPGSDPMAGLIRFSDDYGVSKENLMTISLGQGQGPIAANMIDKGIKSGEWVVLQNCHLAISWMKELDRICSEVIIPENTHLKFRLWLTSYPSKDFPVSILQNGVKMTNEPPKSLKNNLLRSYLTDPISDVKFFNNCVKIMEWRNLLFALCFFHAVVQERRNFGPLGWNIPYEFNESDLRISILQLQLFLNDYEEVPFDALLYLTGECNYGGRVTDDKDRRLLNSLLQQFYNYEVITNPQYCFSPSCVYRLPESTDYEGCIKYIRNLPMSQYPEVYGLHENANITKDNQESSQLLKGTLLTQVQMTGAGAEGDINEMVFNLCVDILSKVPPPFDTLEVSKKYPVLYMNSMNTVLRQELIRFNNLVIVIKRTLADVQKAIKGLVLMSSELEEVFFRMSIGNVPVTWSKKSYPSLKPLGSYVNDLLDRLQFFQDWIDHDTPTVFWISGFYFTQSFLTGVLQNYARKHKIPIDKLDFEFEVTSFETNADTVPSYGVYIKGLFLEGARWSREIKEIDESKPKIMFDLLPVMWLKPGVKAEFVIEFVYHCPVYKTSERRGVLATTGHSSNFVMYILLKTHVDENHWIRRGVAALCQLDD</sequence>
<keyword evidence="7" id="KW-0547">Nucleotide-binding</keyword>
<evidence type="ECO:0000256" key="5">
    <source>
        <dbReference type="ARBA" id="ARBA00022701"/>
    </source>
</evidence>
<dbReference type="Gene3D" id="1.20.140.100">
    <property type="entry name" value="Dynein heavy chain, N-terminal domain 2"/>
    <property type="match status" value="1"/>
</dbReference>
<dbReference type="OrthoDB" id="5593012at2759"/>
<dbReference type="Gene3D" id="3.40.50.300">
    <property type="entry name" value="P-loop containing nucleotide triphosphate hydrolases"/>
    <property type="match status" value="5"/>
</dbReference>
<dbReference type="PANTHER" id="PTHR22878:SF71">
    <property type="entry name" value="DYNEIN, AXONEMAL, HEAVY CHAIN 3"/>
    <property type="match status" value="1"/>
</dbReference>
<dbReference type="FunFam" id="3.10.490.20:FF:000001">
    <property type="entry name" value="dynein heavy chain 7, axonemal"/>
    <property type="match status" value="1"/>
</dbReference>
<dbReference type="InterPro" id="IPR035699">
    <property type="entry name" value="AAA_6"/>
</dbReference>
<dbReference type="Gene3D" id="1.10.472.130">
    <property type="match status" value="1"/>
</dbReference>
<comment type="subcellular location">
    <subcellularLocation>
        <location evidence="1">Cell projection</location>
        <location evidence="1">Cilium</location>
        <location evidence="1">Flagellum</location>
    </subcellularLocation>
    <subcellularLocation>
        <location evidence="2">Cytoplasm</location>
        <location evidence="2">Cytoskeleton</location>
        <location evidence="2">Cilium axoneme</location>
    </subcellularLocation>
</comment>
<dbReference type="Gene3D" id="1.10.8.720">
    <property type="entry name" value="Region D6 of dynein motor"/>
    <property type="match status" value="1"/>
</dbReference>
<evidence type="ECO:0000256" key="3">
    <source>
        <dbReference type="ARBA" id="ARBA00008887"/>
    </source>
</evidence>
<evidence type="ECO:0000313" key="18">
    <source>
        <dbReference type="EMBL" id="KOC70456.1"/>
    </source>
</evidence>
<dbReference type="FunFam" id="1.20.1270.280:FF:000001">
    <property type="entry name" value="dynein heavy chain 7, axonemal"/>
    <property type="match status" value="1"/>
</dbReference>
<evidence type="ECO:0000256" key="12">
    <source>
        <dbReference type="ARBA" id="ARBA00023069"/>
    </source>
</evidence>
<dbReference type="Gene3D" id="1.10.8.710">
    <property type="match status" value="1"/>
</dbReference>
<dbReference type="Pfam" id="PF18198">
    <property type="entry name" value="AAA_lid_11"/>
    <property type="match status" value="1"/>
</dbReference>
<evidence type="ECO:0000256" key="2">
    <source>
        <dbReference type="ARBA" id="ARBA00004430"/>
    </source>
</evidence>
<evidence type="ECO:0000256" key="15">
    <source>
        <dbReference type="ARBA" id="ARBA00023273"/>
    </source>
</evidence>
<dbReference type="InterPro" id="IPR026983">
    <property type="entry name" value="DHC"/>
</dbReference>
<dbReference type="Gene3D" id="1.20.58.1120">
    <property type="match status" value="1"/>
</dbReference>
<evidence type="ECO:0000256" key="1">
    <source>
        <dbReference type="ARBA" id="ARBA00004230"/>
    </source>
</evidence>
<keyword evidence="13" id="KW-0505">Motor protein</keyword>
<keyword evidence="14" id="KW-0206">Cytoskeleton</keyword>
<dbReference type="Pfam" id="PF17857">
    <property type="entry name" value="AAA_lid_1"/>
    <property type="match status" value="1"/>
</dbReference>
<dbReference type="GO" id="GO:0051959">
    <property type="term" value="F:dynein light intermediate chain binding"/>
    <property type="evidence" value="ECO:0007669"/>
    <property type="project" value="InterPro"/>
</dbReference>
<keyword evidence="5" id="KW-0493">Microtubule</keyword>
<proteinExistence type="inferred from homology"/>
<dbReference type="Pfam" id="PF18199">
    <property type="entry name" value="Dynein_C"/>
    <property type="match status" value="1"/>
</dbReference>
<evidence type="ECO:0000256" key="13">
    <source>
        <dbReference type="ARBA" id="ARBA00023175"/>
    </source>
</evidence>
<dbReference type="Pfam" id="PF03028">
    <property type="entry name" value="Dynein_heavy"/>
    <property type="match status" value="1"/>
</dbReference>
<comment type="similarity">
    <text evidence="3">Belongs to the dynein heavy chain family.</text>
</comment>
<dbReference type="FunFam" id="3.40.50.300:FF:000044">
    <property type="entry name" value="Dynein heavy chain 5, axonemal"/>
    <property type="match status" value="1"/>
</dbReference>
<dbReference type="GO" id="GO:0031514">
    <property type="term" value="C:motile cilium"/>
    <property type="evidence" value="ECO:0007669"/>
    <property type="project" value="UniProtKB-SubCell"/>
</dbReference>
<feature type="coiled-coil region" evidence="16">
    <location>
        <begin position="488"/>
        <end position="552"/>
    </location>
</feature>
<dbReference type="FunFam" id="1.20.920.20:FF:000006">
    <property type="entry name" value="Dynein, axonemal, heavy chain 6"/>
    <property type="match status" value="1"/>
</dbReference>
<keyword evidence="15" id="KW-0966">Cell projection</keyword>
<dbReference type="STRING" id="597456.A0A0L7RIA7"/>
<dbReference type="Pfam" id="PF12780">
    <property type="entry name" value="AAA_8"/>
    <property type="match status" value="1"/>
</dbReference>
<evidence type="ECO:0000256" key="4">
    <source>
        <dbReference type="ARBA" id="ARBA00022490"/>
    </source>
</evidence>
<evidence type="ECO:0000259" key="17">
    <source>
        <dbReference type="SMART" id="SM00382"/>
    </source>
</evidence>
<dbReference type="FunFam" id="1.10.8.720:FF:000001">
    <property type="entry name" value="dynein heavy chain 7, axonemal"/>
    <property type="match status" value="1"/>
</dbReference>
<dbReference type="Pfam" id="PF12774">
    <property type="entry name" value="AAA_6"/>
    <property type="match status" value="1"/>
</dbReference>
<dbReference type="Proteomes" id="UP000053825">
    <property type="component" value="Unassembled WGS sequence"/>
</dbReference>
<dbReference type="Gene3D" id="3.20.180.20">
    <property type="entry name" value="Dynein heavy chain, N-terminal domain 2"/>
    <property type="match status" value="1"/>
</dbReference>
<dbReference type="InterPro" id="IPR043157">
    <property type="entry name" value="Dynein_AAA1S"/>
</dbReference>
<dbReference type="Pfam" id="PF12777">
    <property type="entry name" value="MT"/>
    <property type="match status" value="1"/>
</dbReference>
<keyword evidence="9" id="KW-0282">Flagellum</keyword>
<protein>
    <submittedName>
        <fullName evidence="18">Dynein heavy chain 3, axonemal</fullName>
    </submittedName>
</protein>
<dbReference type="FunFam" id="1.20.58.1120:FF:000005">
    <property type="entry name" value="Dynein, axonemal, heavy chain 12"/>
    <property type="match status" value="1"/>
</dbReference>
<dbReference type="Pfam" id="PF12781">
    <property type="entry name" value="AAA_9"/>
    <property type="match status" value="1"/>
</dbReference>
<keyword evidence="8" id="KW-0067">ATP-binding</keyword>
<reference evidence="18 19" key="1">
    <citation type="submission" date="2015-07" db="EMBL/GenBank/DDBJ databases">
        <title>The genome of Habropoda laboriosa.</title>
        <authorList>
            <person name="Pan H."/>
            <person name="Kapheim K."/>
        </authorList>
    </citation>
    <scope>NUCLEOTIDE SEQUENCE [LARGE SCALE GENOMIC DNA]</scope>
    <source>
        <strain evidence="18">0110345459</strain>
    </source>
</reference>
<dbReference type="EMBL" id="KQ414588">
    <property type="protein sequence ID" value="KOC70456.1"/>
    <property type="molecule type" value="Genomic_DNA"/>
</dbReference>
<dbReference type="FunFam" id="1.10.8.1220:FF:000001">
    <property type="entry name" value="Dynein axonemal heavy chain 5"/>
    <property type="match status" value="1"/>
</dbReference>
<evidence type="ECO:0000256" key="11">
    <source>
        <dbReference type="ARBA" id="ARBA00023054"/>
    </source>
</evidence>
<dbReference type="FunFam" id="3.40.50.300:FF:000362">
    <property type="entry name" value="Dynein, axonemal, heavy chain 6"/>
    <property type="match status" value="1"/>
</dbReference>
<dbReference type="InterPro" id="IPR041466">
    <property type="entry name" value="Dynein_AAA5_ext"/>
</dbReference>
<evidence type="ECO:0000256" key="6">
    <source>
        <dbReference type="ARBA" id="ARBA00022737"/>
    </source>
</evidence>
<keyword evidence="12" id="KW-0969">Cilium</keyword>
<dbReference type="GO" id="GO:0005858">
    <property type="term" value="C:axonemal dynein complex"/>
    <property type="evidence" value="ECO:0007669"/>
    <property type="project" value="UniProtKB-ARBA"/>
</dbReference>
<dbReference type="InterPro" id="IPR042228">
    <property type="entry name" value="Dynein_linker_3"/>
</dbReference>
<dbReference type="GO" id="GO:0005524">
    <property type="term" value="F:ATP binding"/>
    <property type="evidence" value="ECO:0007669"/>
    <property type="project" value="UniProtKB-KW"/>
</dbReference>
<dbReference type="FunFam" id="1.10.287.2620:FF:000002">
    <property type="entry name" value="Dynein heavy chain 2, axonemal"/>
    <property type="match status" value="1"/>
</dbReference>
<dbReference type="Pfam" id="PF17852">
    <property type="entry name" value="Dynein_AAA_lid"/>
    <property type="match status" value="1"/>
</dbReference>
<dbReference type="InterPro" id="IPR024743">
    <property type="entry name" value="Dynein_HC_stalk"/>
</dbReference>
<dbReference type="FunFam" id="3.40.50.300:FF:000223">
    <property type="entry name" value="Dynein heavy chain 3, axonemal"/>
    <property type="match status" value="1"/>
</dbReference>
<dbReference type="InterPro" id="IPR013602">
    <property type="entry name" value="Dynein_heavy_linker"/>
</dbReference>
<dbReference type="FunFam" id="3.20.180.20:FF:000003">
    <property type="entry name" value="Dynein heavy chain 12, axonemal"/>
    <property type="match status" value="1"/>
</dbReference>
<evidence type="ECO:0000256" key="8">
    <source>
        <dbReference type="ARBA" id="ARBA00022840"/>
    </source>
</evidence>
<dbReference type="GO" id="GO:0045505">
    <property type="term" value="F:dynein intermediate chain binding"/>
    <property type="evidence" value="ECO:0007669"/>
    <property type="project" value="InterPro"/>
</dbReference>